<evidence type="ECO:0000256" key="9">
    <source>
        <dbReference type="ARBA" id="ARBA00023054"/>
    </source>
</evidence>
<dbReference type="Gene3D" id="1.10.287.3550">
    <property type="match status" value="1"/>
</dbReference>
<name>A0AAJ7UIB0_PETMA</name>
<keyword evidence="3" id="KW-0109">Calcium transport</keyword>
<feature type="domain" description="SAM" evidence="18">
    <location>
        <begin position="158"/>
        <end position="215"/>
    </location>
</feature>
<evidence type="ECO:0000256" key="2">
    <source>
        <dbReference type="ARBA" id="ARBA00022553"/>
    </source>
</evidence>
<evidence type="ECO:0000256" key="12">
    <source>
        <dbReference type="ARBA" id="ARBA00023180"/>
    </source>
</evidence>
<feature type="region of interest" description="Disordered" evidence="15">
    <location>
        <begin position="367"/>
        <end position="388"/>
    </location>
</feature>
<dbReference type="SUPFAM" id="SSF47769">
    <property type="entry name" value="SAM/Pointed domain"/>
    <property type="match status" value="1"/>
</dbReference>
<feature type="compositionally biased region" description="Low complexity" evidence="15">
    <location>
        <begin position="47"/>
        <end position="66"/>
    </location>
</feature>
<keyword evidence="7" id="KW-0106">Calcium</keyword>
<dbReference type="GO" id="GO:0002115">
    <property type="term" value="P:store-operated calcium entry"/>
    <property type="evidence" value="ECO:0007669"/>
    <property type="project" value="TreeGrafter"/>
</dbReference>
<dbReference type="AlphaFoldDB" id="A0AAJ7UIB0"/>
<dbReference type="Pfam" id="PF16533">
    <property type="entry name" value="SOAR"/>
    <property type="match status" value="1"/>
</dbReference>
<dbReference type="Proteomes" id="UP001318040">
    <property type="component" value="Chromosome 76"/>
</dbReference>
<feature type="region of interest" description="Disordered" evidence="15">
    <location>
        <begin position="44"/>
        <end position="87"/>
    </location>
</feature>
<dbReference type="GO" id="GO:0005886">
    <property type="term" value="C:plasma membrane"/>
    <property type="evidence" value="ECO:0007669"/>
    <property type="project" value="TreeGrafter"/>
</dbReference>
<dbReference type="Pfam" id="PF25578">
    <property type="entry name" value="EF-hand_STIM1"/>
    <property type="match status" value="1"/>
</dbReference>
<keyword evidence="10" id="KW-0406">Ion transport</keyword>
<proteinExistence type="predicted"/>
<dbReference type="PANTHER" id="PTHR15136:SF5">
    <property type="entry name" value="STROMAL INTERACTION MOLECULE HOMOLOG"/>
    <property type="match status" value="1"/>
</dbReference>
<dbReference type="InterPro" id="IPR037608">
    <property type="entry name" value="STIM1/2"/>
</dbReference>
<dbReference type="InterPro" id="IPR032393">
    <property type="entry name" value="SOAR_STIM1/2"/>
</dbReference>
<keyword evidence="5" id="KW-0479">Metal-binding</keyword>
<keyword evidence="12" id="KW-0325">Glycoprotein</keyword>
<dbReference type="GO" id="GO:0005246">
    <property type="term" value="F:calcium channel regulator activity"/>
    <property type="evidence" value="ECO:0007669"/>
    <property type="project" value="InterPro"/>
</dbReference>
<dbReference type="Pfam" id="PF07647">
    <property type="entry name" value="SAM_2"/>
    <property type="match status" value="1"/>
</dbReference>
<dbReference type="FunFam" id="1.10.150.50:FF:000009">
    <property type="entry name" value="Stromal interaction molecule 1"/>
    <property type="match status" value="1"/>
</dbReference>
<keyword evidence="6 17" id="KW-0732">Signal</keyword>
<feature type="compositionally biased region" description="Gly residues" evidence="15">
    <location>
        <begin position="373"/>
        <end position="388"/>
    </location>
</feature>
<dbReference type="GO" id="GO:0051049">
    <property type="term" value="P:regulation of transport"/>
    <property type="evidence" value="ECO:0007669"/>
    <property type="project" value="UniProtKB-ARBA"/>
</dbReference>
<evidence type="ECO:0000313" key="20">
    <source>
        <dbReference type="RefSeq" id="XP_032836814.1"/>
    </source>
</evidence>
<feature type="signal peptide" evidence="17">
    <location>
        <begin position="1"/>
        <end position="28"/>
    </location>
</feature>
<evidence type="ECO:0000256" key="10">
    <source>
        <dbReference type="ARBA" id="ARBA00023065"/>
    </source>
</evidence>
<reference evidence="20" key="1">
    <citation type="submission" date="2025-08" db="UniProtKB">
        <authorList>
            <consortium name="RefSeq"/>
        </authorList>
    </citation>
    <scope>IDENTIFICATION</scope>
    <source>
        <tissue evidence="20">Sperm</tissue>
    </source>
</reference>
<accession>A0AAJ7UIB0</accession>
<dbReference type="GO" id="GO:0005509">
    <property type="term" value="F:calcium ion binding"/>
    <property type="evidence" value="ECO:0007669"/>
    <property type="project" value="TreeGrafter"/>
</dbReference>
<dbReference type="PANTHER" id="PTHR15136">
    <property type="entry name" value="STROMAL INTERACTION MOLECULE HOMOLOG"/>
    <property type="match status" value="1"/>
</dbReference>
<keyword evidence="19" id="KW-1185">Reference proteome</keyword>
<sequence>MPLQPNSSLCYLSHCLLLLCLCLCLVAGDSRRDSSIDINNNNRQRLQQQQQQQQQQPSSSSSSPPSHRATRSGPAALESCGVGGEGSQPSYEALRAIHKQLDDDANGDVDVEESGEFLREDLNDQNAAVKHSTFHAGDQHISLDDLWRSWRRSQVYNWTVHEVVRWLVDCVELPQYAQSFHAHHVNGTMMPRLAVPSPFLSTVLRVSDRSHRQKLQLKAMDVVLFGPPPGVGRSRIRDLALVVSIAVGVAGLWFAVSQNRSYRDHMRKVIRDLDGLQRAERSLGELQDKLHKAQEENRCFQDERRGLEVRMSQEMSEAKREAQRLRALRAGAENHISERRYAERELQQVRKALRRAERELESRRRRLAWSGDDGSGAGGSGIGGGGGTTAAAAQLQRWLQVTHEVEVRYYGLQRQRAEKQLNVAKEGAEKIKRKRTTVLGTFHVAHSSSLDHVDHQILEAKKSLAEVTSALRERLRRWQRIETLCGFPIVHNPGMGALLAALAADDAASAGATAGATAGAGAAGKEDASLSRVTFHRVDDVTGDRSEGTSPPGGPPSQGAR</sequence>
<evidence type="ECO:0000256" key="6">
    <source>
        <dbReference type="ARBA" id="ARBA00022729"/>
    </source>
</evidence>
<evidence type="ECO:0000256" key="15">
    <source>
        <dbReference type="SAM" id="MobiDB-lite"/>
    </source>
</evidence>
<keyword evidence="8 16" id="KW-1133">Transmembrane helix</keyword>
<evidence type="ECO:0000256" key="14">
    <source>
        <dbReference type="SAM" id="Coils"/>
    </source>
</evidence>
<dbReference type="InterPro" id="IPR001660">
    <property type="entry name" value="SAM"/>
</dbReference>
<feature type="compositionally biased region" description="Basic and acidic residues" evidence="15">
    <location>
        <begin position="536"/>
        <end position="547"/>
    </location>
</feature>
<evidence type="ECO:0000256" key="1">
    <source>
        <dbReference type="ARBA" id="ARBA00022448"/>
    </source>
</evidence>
<dbReference type="InterPro" id="IPR057835">
    <property type="entry name" value="EF-hand_STIM1/2"/>
</dbReference>
<feature type="region of interest" description="Disordered" evidence="15">
    <location>
        <begin position="520"/>
        <end position="561"/>
    </location>
</feature>
<dbReference type="CDD" id="cd11722">
    <property type="entry name" value="SOAR"/>
    <property type="match status" value="1"/>
</dbReference>
<feature type="transmembrane region" description="Helical" evidence="16">
    <location>
        <begin position="239"/>
        <end position="256"/>
    </location>
</feature>
<feature type="chain" id="PRO_5042586240" evidence="17">
    <location>
        <begin position="29"/>
        <end position="561"/>
    </location>
</feature>
<evidence type="ECO:0000256" key="17">
    <source>
        <dbReference type="SAM" id="SignalP"/>
    </source>
</evidence>
<dbReference type="PROSITE" id="PS50105">
    <property type="entry name" value="SAM_DOMAIN"/>
    <property type="match status" value="1"/>
</dbReference>
<keyword evidence="1" id="KW-0813">Transport</keyword>
<evidence type="ECO:0000256" key="13">
    <source>
        <dbReference type="ARBA" id="ARBA00046288"/>
    </source>
</evidence>
<feature type="coiled-coil region" evidence="14">
    <location>
        <begin position="276"/>
        <end position="366"/>
    </location>
</feature>
<keyword evidence="9 14" id="KW-0175">Coiled coil</keyword>
<evidence type="ECO:0000256" key="11">
    <source>
        <dbReference type="ARBA" id="ARBA00023136"/>
    </source>
</evidence>
<evidence type="ECO:0000259" key="18">
    <source>
        <dbReference type="PROSITE" id="PS50105"/>
    </source>
</evidence>
<dbReference type="GO" id="GO:0006874">
    <property type="term" value="P:intracellular calcium ion homeostasis"/>
    <property type="evidence" value="ECO:0007669"/>
    <property type="project" value="TreeGrafter"/>
</dbReference>
<dbReference type="FunFam" id="1.10.238.180:FF:000001">
    <property type="entry name" value="Stromal interaction molecule 1"/>
    <property type="match status" value="1"/>
</dbReference>
<dbReference type="InterPro" id="IPR013761">
    <property type="entry name" value="SAM/pointed_sf"/>
</dbReference>
<evidence type="ECO:0000256" key="5">
    <source>
        <dbReference type="ARBA" id="ARBA00022723"/>
    </source>
</evidence>
<protein>
    <submittedName>
        <fullName evidence="20">Stromal interaction molecule 1-like</fullName>
    </submittedName>
</protein>
<dbReference type="Gene3D" id="1.10.238.180">
    <property type="match status" value="1"/>
</dbReference>
<evidence type="ECO:0000313" key="19">
    <source>
        <dbReference type="Proteomes" id="UP001318040"/>
    </source>
</evidence>
<evidence type="ECO:0000256" key="3">
    <source>
        <dbReference type="ARBA" id="ARBA00022568"/>
    </source>
</evidence>
<keyword evidence="11 16" id="KW-0472">Membrane</keyword>
<evidence type="ECO:0000256" key="7">
    <source>
        <dbReference type="ARBA" id="ARBA00022837"/>
    </source>
</evidence>
<gene>
    <name evidence="20" type="primary">LOC116958364</name>
</gene>
<dbReference type="KEGG" id="pmrn:116958364"/>
<evidence type="ECO:0000256" key="16">
    <source>
        <dbReference type="SAM" id="Phobius"/>
    </source>
</evidence>
<keyword evidence="4 16" id="KW-0812">Transmembrane</keyword>
<keyword evidence="2" id="KW-0597">Phosphoprotein</keyword>
<organism evidence="19 20">
    <name type="scientific">Petromyzon marinus</name>
    <name type="common">Sea lamprey</name>
    <dbReference type="NCBI Taxonomy" id="7757"/>
    <lineage>
        <taxon>Eukaryota</taxon>
        <taxon>Metazoa</taxon>
        <taxon>Chordata</taxon>
        <taxon>Craniata</taxon>
        <taxon>Vertebrata</taxon>
        <taxon>Cyclostomata</taxon>
        <taxon>Hyperoartia</taxon>
        <taxon>Petromyzontiformes</taxon>
        <taxon>Petromyzontidae</taxon>
        <taxon>Petromyzon</taxon>
    </lineage>
</organism>
<evidence type="ECO:0000256" key="4">
    <source>
        <dbReference type="ARBA" id="ARBA00022692"/>
    </source>
</evidence>
<comment type="subcellular location">
    <subcellularLocation>
        <location evidence="13">Endomembrane system</location>
        <topology evidence="13">Single-pass type I membrane protein</topology>
    </subcellularLocation>
</comment>
<dbReference type="Gene3D" id="1.20.5.340">
    <property type="match status" value="1"/>
</dbReference>
<dbReference type="GO" id="GO:0005783">
    <property type="term" value="C:endoplasmic reticulum"/>
    <property type="evidence" value="ECO:0007669"/>
    <property type="project" value="TreeGrafter"/>
</dbReference>
<dbReference type="Gene3D" id="1.10.150.50">
    <property type="entry name" value="Transcription Factor, Ets-1"/>
    <property type="match status" value="1"/>
</dbReference>
<dbReference type="RefSeq" id="XP_032836814.1">
    <property type="nucleotide sequence ID" value="XM_032980923.1"/>
</dbReference>
<evidence type="ECO:0000256" key="8">
    <source>
        <dbReference type="ARBA" id="ARBA00022989"/>
    </source>
</evidence>